<dbReference type="EMBL" id="CAUYUJ010014436">
    <property type="protein sequence ID" value="CAK0841185.1"/>
    <property type="molecule type" value="Genomic_DNA"/>
</dbReference>
<accession>A0ABN9T7W7</accession>
<protein>
    <recommendedName>
        <fullName evidence="4">Exocyst complex component Sec6</fullName>
    </recommendedName>
</protein>
<evidence type="ECO:0008006" key="4">
    <source>
        <dbReference type="Google" id="ProtNLM"/>
    </source>
</evidence>
<reference evidence="2" key="1">
    <citation type="submission" date="2023-10" db="EMBL/GenBank/DDBJ databases">
        <authorList>
            <person name="Chen Y."/>
            <person name="Shah S."/>
            <person name="Dougan E. K."/>
            <person name="Thang M."/>
            <person name="Chan C."/>
        </authorList>
    </citation>
    <scope>NUCLEOTIDE SEQUENCE [LARGE SCALE GENOMIC DNA]</scope>
</reference>
<organism evidence="2 3">
    <name type="scientific">Prorocentrum cordatum</name>
    <dbReference type="NCBI Taxonomy" id="2364126"/>
    <lineage>
        <taxon>Eukaryota</taxon>
        <taxon>Sar</taxon>
        <taxon>Alveolata</taxon>
        <taxon>Dinophyceae</taxon>
        <taxon>Prorocentrales</taxon>
        <taxon>Prorocentraceae</taxon>
        <taxon>Prorocentrum</taxon>
    </lineage>
</organism>
<keyword evidence="3" id="KW-1185">Reference proteome</keyword>
<comment type="caution">
    <text evidence="2">The sequence shown here is derived from an EMBL/GenBank/DDBJ whole genome shotgun (WGS) entry which is preliminary data.</text>
</comment>
<feature type="compositionally biased region" description="Basic and acidic residues" evidence="1">
    <location>
        <begin position="32"/>
        <end position="49"/>
    </location>
</feature>
<name>A0ABN9T7W7_9DINO</name>
<feature type="compositionally biased region" description="Low complexity" evidence="1">
    <location>
        <begin position="96"/>
        <end position="126"/>
    </location>
</feature>
<gene>
    <name evidence="2" type="ORF">PCOR1329_LOCUS36458</name>
</gene>
<evidence type="ECO:0000313" key="2">
    <source>
        <dbReference type="EMBL" id="CAK0841185.1"/>
    </source>
</evidence>
<evidence type="ECO:0000313" key="3">
    <source>
        <dbReference type="Proteomes" id="UP001189429"/>
    </source>
</evidence>
<feature type="region of interest" description="Disordered" evidence="1">
    <location>
        <begin position="951"/>
        <end position="980"/>
    </location>
</feature>
<proteinExistence type="predicted"/>
<evidence type="ECO:0000256" key="1">
    <source>
        <dbReference type="SAM" id="MobiDB-lite"/>
    </source>
</evidence>
<feature type="region of interest" description="Disordered" evidence="1">
    <location>
        <begin position="32"/>
        <end position="153"/>
    </location>
</feature>
<sequence>MMMDLSNCVVPRRGQNWLVGFNMLASSTRLSADDRKGLATECEPTKSVDEGGGDGVPALDEESDGKDDGVDPMDWCRSSLFDDLVSAPQKPPPAKAPQGKPKVSQPKGSSGSASSGGASTLAATTLQPHRPADDGNGGQQSGPLPSVPRKFQGKSPEDILAKYNWVDLDAQLIALEEKLSSADLAGRRQGDEVATTLSTMKKQAHSVHKAMVALDIKVQKWTGTPPGVTDLLKKKRGRAKVILDAALAFSATGKHLDATKMETAKAEMATEKMTIPGAFHLTFFKEKSLDFIRFRCMGEFIDFIGGEDSYLKESFFAPSTVDLRSVRADVVSSGLHMLVSGCAEGDEEAISEMRAFVKQLTELEDNFPNTFESHACGDLKTLGIALTTESTTSAHEDAIAKLSSITANDDYAGILREAIDAGAWSKFLDNLTTARTVTANISQAIARVQGHVAKFGEPAYTRDAKDRDEFYKDFAAMVIICVDMGGDDCPRGQMDRLLQSITLQVQHGATQVAGFVEEALQILVSVKSKSLMPLEAHSSLESLKLAACGAATQFQFNSADLLKHVAQQKVHQFMENFAVAEGWANNLAKCSKMIEIVSELLQLRKVVCDLMTQATDEILVAMVDKFNCIHSLLSDPRVQQTNLTDLVKALENECGVGELSAKLYRDGFAKFQVQCKAFVQLGLDCLGGAANAGEVEGQAKVISDLAFQMLQRSSASATPIIHRAAIDFFANHVTLLCCRVPEIIRLKTKPPSDYVVDSRFKASLEAALNAEDSKPKLQPIIADMSDKFLDMLASFKNILAPVEMKFNAVVNKRLTAGINKLKTLLVDDETEDDVIYKKLTTSKVDAMRKIRRELLEASEQSKAGGASTSEAVVADELAIQARLQSVRFGFLAFLNAPHIHSQGEEGSKIRKNLKSIWDMSQGDDILQYLAKYSSKSVEEIKVLVDMESTPAAGAPKGRVAAKKRAATSAPGDPPKAKRKC</sequence>
<dbReference type="Proteomes" id="UP001189429">
    <property type="component" value="Unassembled WGS sequence"/>
</dbReference>